<dbReference type="AlphaFoldDB" id="A0A2J6QHL4"/>
<dbReference type="EMBL" id="KZ613469">
    <property type="protein sequence ID" value="PMD25754.1"/>
    <property type="molecule type" value="Genomic_DNA"/>
</dbReference>
<reference evidence="1 2" key="1">
    <citation type="submission" date="2016-05" db="EMBL/GenBank/DDBJ databases">
        <title>A degradative enzymes factory behind the ericoid mycorrhizal symbiosis.</title>
        <authorList>
            <consortium name="DOE Joint Genome Institute"/>
            <person name="Martino E."/>
            <person name="Morin E."/>
            <person name="Grelet G."/>
            <person name="Kuo A."/>
            <person name="Kohler A."/>
            <person name="Daghino S."/>
            <person name="Barry K."/>
            <person name="Choi C."/>
            <person name="Cichocki N."/>
            <person name="Clum A."/>
            <person name="Copeland A."/>
            <person name="Hainaut M."/>
            <person name="Haridas S."/>
            <person name="Labutti K."/>
            <person name="Lindquist E."/>
            <person name="Lipzen A."/>
            <person name="Khouja H.-R."/>
            <person name="Murat C."/>
            <person name="Ohm R."/>
            <person name="Olson A."/>
            <person name="Spatafora J."/>
            <person name="Veneault-Fourrey C."/>
            <person name="Henrissat B."/>
            <person name="Grigoriev I."/>
            <person name="Martin F."/>
            <person name="Perotto S."/>
        </authorList>
    </citation>
    <scope>NUCLEOTIDE SEQUENCE [LARGE SCALE GENOMIC DNA]</scope>
    <source>
        <strain evidence="1 2">UAMH 7357</strain>
    </source>
</reference>
<organism evidence="1 2">
    <name type="scientific">Hyaloscypha hepaticicola</name>
    <dbReference type="NCBI Taxonomy" id="2082293"/>
    <lineage>
        <taxon>Eukaryota</taxon>
        <taxon>Fungi</taxon>
        <taxon>Dikarya</taxon>
        <taxon>Ascomycota</taxon>
        <taxon>Pezizomycotina</taxon>
        <taxon>Leotiomycetes</taxon>
        <taxon>Helotiales</taxon>
        <taxon>Hyaloscyphaceae</taxon>
        <taxon>Hyaloscypha</taxon>
    </lineage>
</organism>
<gene>
    <name evidence="1" type="ORF">NA56DRAFT_655191</name>
</gene>
<accession>A0A2J6QHL4</accession>
<name>A0A2J6QHL4_9HELO</name>
<keyword evidence="2" id="KW-1185">Reference proteome</keyword>
<protein>
    <submittedName>
        <fullName evidence="1">Uncharacterized protein</fullName>
    </submittedName>
</protein>
<dbReference type="Proteomes" id="UP000235672">
    <property type="component" value="Unassembled WGS sequence"/>
</dbReference>
<evidence type="ECO:0000313" key="1">
    <source>
        <dbReference type="EMBL" id="PMD25754.1"/>
    </source>
</evidence>
<proteinExistence type="predicted"/>
<sequence>MEDELKEERLEERAPQLEGAQKRWCVEDMFGKEEEKVSGAMEGTYIVLDGRRVIAITFLRKDSRANEKMGLTVQFAVGTRGRRTAKGKRCDSQTNQKLGLTDNKNIRRVPIVEPTKHTELEVLLVWDEDSFRASYPPVEACPTGNATGLQRGSWCCEYGENHFGDEYESDEGCSRPTTISANREFVVILSWNFNLKISTFK</sequence>
<evidence type="ECO:0000313" key="2">
    <source>
        <dbReference type="Proteomes" id="UP000235672"/>
    </source>
</evidence>